<dbReference type="GO" id="GO:0030234">
    <property type="term" value="F:enzyme regulator activity"/>
    <property type="evidence" value="ECO:0000318"/>
    <property type="project" value="GO_Central"/>
</dbReference>
<dbReference type="PROSITE" id="PS50222">
    <property type="entry name" value="EF_HAND_2"/>
    <property type="match status" value="2"/>
</dbReference>
<gene>
    <name evidence="3" type="ORF">EUGRSUZ_H02911</name>
</gene>
<dbReference type="PROSITE" id="PS00018">
    <property type="entry name" value="EF_HAND_1"/>
    <property type="match status" value="2"/>
</dbReference>
<dbReference type="InterPro" id="IPR002048">
    <property type="entry name" value="EF_hand_dom"/>
</dbReference>
<dbReference type="Gramene" id="KCW60200">
    <property type="protein sequence ID" value="KCW60200"/>
    <property type="gene ID" value="EUGRSUZ_H02911"/>
</dbReference>
<dbReference type="PROSITE" id="PS00303">
    <property type="entry name" value="S100_CABP"/>
    <property type="match status" value="1"/>
</dbReference>
<proteinExistence type="predicted"/>
<dbReference type="Gene3D" id="1.10.238.10">
    <property type="entry name" value="EF-hand"/>
    <property type="match status" value="1"/>
</dbReference>
<dbReference type="GO" id="GO:0005509">
    <property type="term" value="F:calcium ion binding"/>
    <property type="evidence" value="ECO:0000318"/>
    <property type="project" value="GO_Central"/>
</dbReference>
<dbReference type="EMBL" id="KK198760">
    <property type="protein sequence ID" value="KCW60200.1"/>
    <property type="molecule type" value="Genomic_DNA"/>
</dbReference>
<dbReference type="Pfam" id="PF13833">
    <property type="entry name" value="EF-hand_8"/>
    <property type="match status" value="1"/>
</dbReference>
<dbReference type="OMA" id="QSENLGW"/>
<feature type="domain" description="EF-hand" evidence="2">
    <location>
        <begin position="55"/>
        <end position="87"/>
    </location>
</feature>
<evidence type="ECO:0000259" key="2">
    <source>
        <dbReference type="PROSITE" id="PS50222"/>
    </source>
</evidence>
<reference evidence="3" key="1">
    <citation type="submission" date="2013-07" db="EMBL/GenBank/DDBJ databases">
        <title>The genome of Eucalyptus grandis.</title>
        <authorList>
            <person name="Schmutz J."/>
            <person name="Hayes R."/>
            <person name="Myburg A."/>
            <person name="Tuskan G."/>
            <person name="Grattapaglia D."/>
            <person name="Rokhsar D.S."/>
        </authorList>
    </citation>
    <scope>NUCLEOTIDE SEQUENCE</scope>
    <source>
        <tissue evidence="3">Leaf extractions</tissue>
    </source>
</reference>
<keyword evidence="1" id="KW-0106">Calcium</keyword>
<dbReference type="GO" id="GO:0005737">
    <property type="term" value="C:cytoplasm"/>
    <property type="evidence" value="ECO:0000318"/>
    <property type="project" value="GO_Central"/>
</dbReference>
<evidence type="ECO:0000313" key="3">
    <source>
        <dbReference type="EMBL" id="KCW60200.1"/>
    </source>
</evidence>
<organism evidence="3">
    <name type="scientific">Eucalyptus grandis</name>
    <name type="common">Flooded gum</name>
    <dbReference type="NCBI Taxonomy" id="71139"/>
    <lineage>
        <taxon>Eukaryota</taxon>
        <taxon>Viridiplantae</taxon>
        <taxon>Streptophyta</taxon>
        <taxon>Embryophyta</taxon>
        <taxon>Tracheophyta</taxon>
        <taxon>Spermatophyta</taxon>
        <taxon>Magnoliopsida</taxon>
        <taxon>eudicotyledons</taxon>
        <taxon>Gunneridae</taxon>
        <taxon>Pentapetalae</taxon>
        <taxon>rosids</taxon>
        <taxon>malvids</taxon>
        <taxon>Myrtales</taxon>
        <taxon>Myrtaceae</taxon>
        <taxon>Myrtoideae</taxon>
        <taxon>Eucalypteae</taxon>
        <taxon>Eucalyptus</taxon>
    </lineage>
</organism>
<dbReference type="Pfam" id="PF13202">
    <property type="entry name" value="EF-hand_5"/>
    <property type="match status" value="1"/>
</dbReference>
<dbReference type="CDD" id="cd00051">
    <property type="entry name" value="EFh"/>
    <property type="match status" value="1"/>
</dbReference>
<protein>
    <recommendedName>
        <fullName evidence="2">EF-hand domain-containing protein</fullName>
    </recommendedName>
</protein>
<dbReference type="SMART" id="SM00054">
    <property type="entry name" value="EFh"/>
    <property type="match status" value="2"/>
</dbReference>
<sequence>MRRVHVNALFYYQGLTTKKKQEVEIFFAAMDADRSGSISIAEFMTFLTFAGLQSENLGWLFEELDKDNNGTLDFEEVLTFFYILSREEYREILNCRASTDAPRGQPKPGGRNLVKTLDQFNKVLEVFKAVGDVVQLGASLGCTIV</sequence>
<dbReference type="InterPro" id="IPR018247">
    <property type="entry name" value="EF_Hand_1_Ca_BS"/>
</dbReference>
<accession>A0A059B3F3</accession>
<dbReference type="AlphaFoldDB" id="A0A059B3F3"/>
<feature type="domain" description="EF-hand" evidence="2">
    <location>
        <begin position="18"/>
        <end position="53"/>
    </location>
</feature>
<name>A0A059B3F3_EUCGR</name>
<dbReference type="InterPro" id="IPR001751">
    <property type="entry name" value="S100/CaBP7/8-like_CS"/>
</dbReference>
<dbReference type="SUPFAM" id="SSF47473">
    <property type="entry name" value="EF-hand"/>
    <property type="match status" value="1"/>
</dbReference>
<dbReference type="InParanoid" id="A0A059B3F3"/>
<dbReference type="InterPro" id="IPR011992">
    <property type="entry name" value="EF-hand-dom_pair"/>
</dbReference>
<evidence type="ECO:0000256" key="1">
    <source>
        <dbReference type="ARBA" id="ARBA00022837"/>
    </source>
</evidence>